<feature type="transmembrane region" description="Helical" evidence="1">
    <location>
        <begin position="6"/>
        <end position="25"/>
    </location>
</feature>
<accession>A0ABQ0JMN7</accession>
<keyword evidence="1" id="KW-0472">Membrane</keyword>
<keyword evidence="1" id="KW-0812">Transmembrane</keyword>
<evidence type="ECO:0000313" key="3">
    <source>
        <dbReference type="Proteomes" id="UP000029223"/>
    </source>
</evidence>
<evidence type="ECO:0000256" key="1">
    <source>
        <dbReference type="SAM" id="Phobius"/>
    </source>
</evidence>
<gene>
    <name evidence="2" type="ORF">JCM19239_666</name>
</gene>
<reference evidence="3" key="2">
    <citation type="submission" date="2014-09" db="EMBL/GenBank/DDBJ databases">
        <authorList>
            <consortium name="NBRP consortium"/>
            <person name="Sawabe T."/>
            <person name="Meirelles P."/>
            <person name="Nakanishi M."/>
            <person name="Sayaka M."/>
            <person name="Hattori M."/>
            <person name="Ohkuma M."/>
        </authorList>
    </citation>
    <scope>NUCLEOTIDE SEQUENCE [LARGE SCALE GENOMIC DNA]</scope>
    <source>
        <strain evidence="3">JCM 19239</strain>
    </source>
</reference>
<sequence>MGIPTWISLCVIMTTMTVATLASIYKEKQLPEVVNKNS</sequence>
<proteinExistence type="predicted"/>
<dbReference type="EMBL" id="BBMS01000080">
    <property type="protein sequence ID" value="GAL30013.1"/>
    <property type="molecule type" value="Genomic_DNA"/>
</dbReference>
<keyword evidence="3" id="KW-1185">Reference proteome</keyword>
<organism evidence="2 3">
    <name type="scientific">Vibrio variabilis</name>
    <dbReference type="NCBI Taxonomy" id="990271"/>
    <lineage>
        <taxon>Bacteria</taxon>
        <taxon>Pseudomonadati</taxon>
        <taxon>Pseudomonadota</taxon>
        <taxon>Gammaproteobacteria</taxon>
        <taxon>Vibrionales</taxon>
        <taxon>Vibrionaceae</taxon>
        <taxon>Vibrio</taxon>
    </lineage>
</organism>
<keyword evidence="1" id="KW-1133">Transmembrane helix</keyword>
<name>A0ABQ0JMN7_9VIBR</name>
<comment type="caution">
    <text evidence="2">The sequence shown here is derived from an EMBL/GenBank/DDBJ whole genome shotgun (WGS) entry which is preliminary data.</text>
</comment>
<dbReference type="Proteomes" id="UP000029223">
    <property type="component" value="Unassembled WGS sequence"/>
</dbReference>
<reference evidence="3" key="1">
    <citation type="submission" date="2014-09" db="EMBL/GenBank/DDBJ databases">
        <title>Vibrio variabilis JCM 19239. (C206) whole genome shotgun sequence.</title>
        <authorList>
            <person name="Sawabe T."/>
            <person name="Meirelles P."/>
            <person name="Nakanishi M."/>
            <person name="Sayaka M."/>
            <person name="Hattori M."/>
            <person name="Ohkuma M."/>
        </authorList>
    </citation>
    <scope>NUCLEOTIDE SEQUENCE [LARGE SCALE GENOMIC DNA]</scope>
    <source>
        <strain evidence="3">JCM 19239</strain>
    </source>
</reference>
<evidence type="ECO:0000313" key="2">
    <source>
        <dbReference type="EMBL" id="GAL30013.1"/>
    </source>
</evidence>
<protein>
    <submittedName>
        <fullName evidence="2">Uncharacterized protein</fullName>
    </submittedName>
</protein>